<feature type="non-terminal residue" evidence="2">
    <location>
        <position position="49"/>
    </location>
</feature>
<keyword evidence="1" id="KW-0812">Transmembrane</keyword>
<evidence type="ECO:0000313" key="2">
    <source>
        <dbReference type="EMBL" id="CEK87362.1"/>
    </source>
</evidence>
<name>A0A0B7B3C6_9EUPU</name>
<dbReference type="EMBL" id="HACG01040497">
    <property type="protein sequence ID" value="CEK87362.1"/>
    <property type="molecule type" value="Transcribed_RNA"/>
</dbReference>
<keyword evidence="1" id="KW-1133">Transmembrane helix</keyword>
<accession>A0A0B7B3C6</accession>
<proteinExistence type="predicted"/>
<feature type="transmembrane region" description="Helical" evidence="1">
    <location>
        <begin position="12"/>
        <end position="30"/>
    </location>
</feature>
<dbReference type="AlphaFoldDB" id="A0A0B7B3C6"/>
<keyword evidence="1" id="KW-0472">Membrane</keyword>
<organism evidence="2">
    <name type="scientific">Arion vulgaris</name>
    <dbReference type="NCBI Taxonomy" id="1028688"/>
    <lineage>
        <taxon>Eukaryota</taxon>
        <taxon>Metazoa</taxon>
        <taxon>Spiralia</taxon>
        <taxon>Lophotrochozoa</taxon>
        <taxon>Mollusca</taxon>
        <taxon>Gastropoda</taxon>
        <taxon>Heterobranchia</taxon>
        <taxon>Euthyneura</taxon>
        <taxon>Panpulmonata</taxon>
        <taxon>Eupulmonata</taxon>
        <taxon>Stylommatophora</taxon>
        <taxon>Helicina</taxon>
        <taxon>Arionoidea</taxon>
        <taxon>Arionidae</taxon>
        <taxon>Arion</taxon>
    </lineage>
</organism>
<reference evidence="2" key="1">
    <citation type="submission" date="2014-12" db="EMBL/GenBank/DDBJ databases">
        <title>Insight into the proteome of Arion vulgaris.</title>
        <authorList>
            <person name="Aradska J."/>
            <person name="Bulat T."/>
            <person name="Smidak R."/>
            <person name="Sarate P."/>
            <person name="Gangsoo J."/>
            <person name="Sialana F."/>
            <person name="Bilban M."/>
            <person name="Lubec G."/>
        </authorList>
    </citation>
    <scope>NUCLEOTIDE SEQUENCE</scope>
    <source>
        <tissue evidence="2">Skin</tissue>
    </source>
</reference>
<protein>
    <submittedName>
        <fullName evidence="2">Uncharacterized protein</fullName>
    </submittedName>
</protein>
<sequence>MPFTKLNKDYFMTLLMTTTSCFIYFTTVLVSRHSHSNLCTQYQSQPAVF</sequence>
<dbReference type="PROSITE" id="PS51257">
    <property type="entry name" value="PROKAR_LIPOPROTEIN"/>
    <property type="match status" value="1"/>
</dbReference>
<evidence type="ECO:0000256" key="1">
    <source>
        <dbReference type="SAM" id="Phobius"/>
    </source>
</evidence>
<gene>
    <name evidence="2" type="primary">ORF158803</name>
</gene>